<evidence type="ECO:0000256" key="5">
    <source>
        <dbReference type="ARBA" id="ARBA00023004"/>
    </source>
</evidence>
<dbReference type="InterPro" id="IPR036396">
    <property type="entry name" value="Cyt_P450_sf"/>
</dbReference>
<keyword evidence="9" id="KW-1185">Reference proteome</keyword>
<dbReference type="RefSeq" id="WP_113981582.1">
    <property type="nucleotide sequence ID" value="NZ_QMEY01000006.1"/>
</dbReference>
<evidence type="ECO:0000256" key="3">
    <source>
        <dbReference type="ARBA" id="ARBA00022723"/>
    </source>
</evidence>
<reference evidence="8 9" key="1">
    <citation type="submission" date="2018-06" db="EMBL/GenBank/DDBJ databases">
        <title>Sphaerisporangium craniellae sp. nov., isolated from a marine sponge in the South China Sea.</title>
        <authorList>
            <person name="Li L."/>
        </authorList>
    </citation>
    <scope>NUCLEOTIDE SEQUENCE [LARGE SCALE GENOMIC DNA]</scope>
    <source>
        <strain evidence="8 9">LHW63015</strain>
    </source>
</reference>
<dbReference type="OrthoDB" id="4133219at2"/>
<name>A0A366LXV0_9ACTN</name>
<keyword evidence="5 7" id="KW-0408">Iron</keyword>
<dbReference type="PRINTS" id="PR00359">
    <property type="entry name" value="BP450"/>
</dbReference>
<evidence type="ECO:0000256" key="1">
    <source>
        <dbReference type="ARBA" id="ARBA00010617"/>
    </source>
</evidence>
<dbReference type="GO" id="GO:0016705">
    <property type="term" value="F:oxidoreductase activity, acting on paired donors, with incorporation or reduction of molecular oxygen"/>
    <property type="evidence" value="ECO:0007669"/>
    <property type="project" value="InterPro"/>
</dbReference>
<dbReference type="AlphaFoldDB" id="A0A366LXV0"/>
<dbReference type="InterPro" id="IPR017972">
    <property type="entry name" value="Cyt_P450_CS"/>
</dbReference>
<evidence type="ECO:0000256" key="4">
    <source>
        <dbReference type="ARBA" id="ARBA00023002"/>
    </source>
</evidence>
<dbReference type="GO" id="GO:0005506">
    <property type="term" value="F:iron ion binding"/>
    <property type="evidence" value="ECO:0007669"/>
    <property type="project" value="InterPro"/>
</dbReference>
<keyword evidence="4 7" id="KW-0560">Oxidoreductase</keyword>
<dbReference type="GO" id="GO:0020037">
    <property type="term" value="F:heme binding"/>
    <property type="evidence" value="ECO:0007669"/>
    <property type="project" value="InterPro"/>
</dbReference>
<proteinExistence type="inferred from homology"/>
<keyword evidence="2 7" id="KW-0349">Heme</keyword>
<evidence type="ECO:0000256" key="7">
    <source>
        <dbReference type="RuleBase" id="RU000461"/>
    </source>
</evidence>
<dbReference type="InterPro" id="IPR001128">
    <property type="entry name" value="Cyt_P450"/>
</dbReference>
<dbReference type="Gene3D" id="1.10.630.10">
    <property type="entry name" value="Cytochrome P450"/>
    <property type="match status" value="1"/>
</dbReference>
<organism evidence="8 9">
    <name type="scientific">Spongiactinospora rosea</name>
    <dbReference type="NCBI Taxonomy" id="2248750"/>
    <lineage>
        <taxon>Bacteria</taxon>
        <taxon>Bacillati</taxon>
        <taxon>Actinomycetota</taxon>
        <taxon>Actinomycetes</taxon>
        <taxon>Streptosporangiales</taxon>
        <taxon>Streptosporangiaceae</taxon>
        <taxon>Spongiactinospora</taxon>
    </lineage>
</organism>
<evidence type="ECO:0000256" key="6">
    <source>
        <dbReference type="ARBA" id="ARBA00023033"/>
    </source>
</evidence>
<accession>A0A366LXV0</accession>
<gene>
    <name evidence="8" type="ORF">DP939_16400</name>
</gene>
<evidence type="ECO:0000313" key="8">
    <source>
        <dbReference type="EMBL" id="RBQ18798.1"/>
    </source>
</evidence>
<keyword evidence="6 7" id="KW-0503">Monooxygenase</keyword>
<evidence type="ECO:0000256" key="2">
    <source>
        <dbReference type="ARBA" id="ARBA00022617"/>
    </source>
</evidence>
<comment type="similarity">
    <text evidence="1 7">Belongs to the cytochrome P450 family.</text>
</comment>
<evidence type="ECO:0000313" key="9">
    <source>
        <dbReference type="Proteomes" id="UP000253303"/>
    </source>
</evidence>
<dbReference type="Proteomes" id="UP000253303">
    <property type="component" value="Unassembled WGS sequence"/>
</dbReference>
<comment type="caution">
    <text evidence="8">The sequence shown here is derived from an EMBL/GenBank/DDBJ whole genome shotgun (WGS) entry which is preliminary data.</text>
</comment>
<dbReference type="CDD" id="cd11029">
    <property type="entry name" value="CYP107-like"/>
    <property type="match status" value="1"/>
</dbReference>
<dbReference type="Pfam" id="PF00067">
    <property type="entry name" value="p450"/>
    <property type="match status" value="1"/>
</dbReference>
<dbReference type="PROSITE" id="PS00086">
    <property type="entry name" value="CYTOCHROME_P450"/>
    <property type="match status" value="1"/>
</dbReference>
<dbReference type="GO" id="GO:0004497">
    <property type="term" value="F:monooxygenase activity"/>
    <property type="evidence" value="ECO:0007669"/>
    <property type="project" value="UniProtKB-KW"/>
</dbReference>
<dbReference type="SUPFAM" id="SSF48264">
    <property type="entry name" value="Cytochrome P450"/>
    <property type="match status" value="1"/>
</dbReference>
<dbReference type="InterPro" id="IPR002397">
    <property type="entry name" value="Cyt_P450_B"/>
</dbReference>
<sequence length="401" mass="43756">MTDSTVFDQDYLRDPHEVFARLREQGPVTPTATAHGVKIWLVTRYDDVKAAMTDPRISKAFAGNLEVFKANELEGGDSRGAAAVVPDNMLFSDPPDHTRLRRIAVKAFTAGRIRALRPRIEQISARLLDPLGTEFDLLEDYAIPLPAMVIGELLGVPEADWPRLIRLSGTAIEGSAHDPAEVVAAAQETLAYLTDLCAAKRADPADDLISAMVAVHDEDGGIDDVELISTSWVLMVAGHETTVHLIGNGMRALLAHPAQMARLRADPALLPDAIEEFLRYDGPVATGTYRYTTEPVTIGGVDIPAGQLIVVCLLSANRDAARYEDAGRFDITRKPAQHLTFGHGVHYCLGAPLARVEGEVAFRHLLERFPGLRPAVPIDRLTWRPGMLMHGLTALPVRTRP</sequence>
<dbReference type="PANTHER" id="PTHR46696">
    <property type="entry name" value="P450, PUTATIVE (EUROFUNG)-RELATED"/>
    <property type="match status" value="1"/>
</dbReference>
<dbReference type="FunFam" id="1.10.630.10:FF:000018">
    <property type="entry name" value="Cytochrome P450 monooxygenase"/>
    <property type="match status" value="1"/>
</dbReference>
<protein>
    <submittedName>
        <fullName evidence="8">Cytochrome P450</fullName>
    </submittedName>
</protein>
<dbReference type="PANTHER" id="PTHR46696:SF1">
    <property type="entry name" value="CYTOCHROME P450 YJIB-RELATED"/>
    <property type="match status" value="1"/>
</dbReference>
<dbReference type="EMBL" id="QMEY01000006">
    <property type="protein sequence ID" value="RBQ18798.1"/>
    <property type="molecule type" value="Genomic_DNA"/>
</dbReference>
<keyword evidence="3 7" id="KW-0479">Metal-binding</keyword>